<dbReference type="InterPro" id="IPR036259">
    <property type="entry name" value="MFS_trans_sf"/>
</dbReference>
<dbReference type="InterPro" id="IPR002666">
    <property type="entry name" value="Folate_carrier"/>
</dbReference>
<feature type="transmembrane region" description="Helical" evidence="2">
    <location>
        <begin position="91"/>
        <end position="108"/>
    </location>
</feature>
<dbReference type="NCBIfam" id="TIGR00806">
    <property type="entry name" value="rfc"/>
    <property type="match status" value="1"/>
</dbReference>
<dbReference type="GO" id="GO:0005886">
    <property type="term" value="C:plasma membrane"/>
    <property type="evidence" value="ECO:0007669"/>
    <property type="project" value="TreeGrafter"/>
</dbReference>
<dbReference type="AlphaFoldDB" id="A0AAN8P105"/>
<dbReference type="EMBL" id="JAWJWE010000003">
    <property type="protein sequence ID" value="KAK6638544.1"/>
    <property type="molecule type" value="Genomic_DNA"/>
</dbReference>
<feature type="transmembrane region" description="Helical" evidence="2">
    <location>
        <begin position="236"/>
        <end position="256"/>
    </location>
</feature>
<feature type="transmembrane region" description="Helical" evidence="2">
    <location>
        <begin position="329"/>
        <end position="351"/>
    </location>
</feature>
<dbReference type="PANTHER" id="PTHR10686">
    <property type="entry name" value="FOLATE TRANSPORTER"/>
    <property type="match status" value="1"/>
</dbReference>
<feature type="transmembrane region" description="Helical" evidence="2">
    <location>
        <begin position="61"/>
        <end position="79"/>
    </location>
</feature>
<dbReference type="SUPFAM" id="SSF103473">
    <property type="entry name" value="MFS general substrate transporter"/>
    <property type="match status" value="1"/>
</dbReference>
<feature type="transmembrane region" description="Helical" evidence="2">
    <location>
        <begin position="276"/>
        <end position="296"/>
    </location>
</feature>
<name>A0AAN8P105_POLSC</name>
<dbReference type="PANTHER" id="PTHR10686:SF18">
    <property type="entry name" value="IP11787P-RELATED"/>
    <property type="match status" value="1"/>
</dbReference>
<feature type="transmembrane region" description="Helical" evidence="2">
    <location>
        <begin position="363"/>
        <end position="388"/>
    </location>
</feature>
<organism evidence="3 4">
    <name type="scientific">Polyplax serrata</name>
    <name type="common">Common mouse louse</name>
    <dbReference type="NCBI Taxonomy" id="468196"/>
    <lineage>
        <taxon>Eukaryota</taxon>
        <taxon>Metazoa</taxon>
        <taxon>Ecdysozoa</taxon>
        <taxon>Arthropoda</taxon>
        <taxon>Hexapoda</taxon>
        <taxon>Insecta</taxon>
        <taxon>Pterygota</taxon>
        <taxon>Neoptera</taxon>
        <taxon>Paraneoptera</taxon>
        <taxon>Psocodea</taxon>
        <taxon>Troctomorpha</taxon>
        <taxon>Phthiraptera</taxon>
        <taxon>Anoplura</taxon>
        <taxon>Polyplacidae</taxon>
        <taxon>Polyplax</taxon>
    </lineage>
</organism>
<protein>
    <recommendedName>
        <fullName evidence="5">Thiamine transporter 2</fullName>
    </recommendedName>
</protein>
<feature type="transmembrane region" description="Helical" evidence="2">
    <location>
        <begin position="303"/>
        <end position="323"/>
    </location>
</feature>
<sequence>MWFSEAQIKSNFTKGIEVNRFENLKKFGNMLEIFIYMQIQEFHHRRVGVFLLTDFLRYKPILLTGGISAIITWLLLIYGKTLQVMQVLEFFYGYFMASEVAYFTYIYAKVDKAHYQKVTGHARTAFLLGKAGAGLSSQLFVYWDVLDYLQLNYVTAAGVSLATLSSIFLPSVPRSLYFHRYASEQGLDGVTDMNKTVTIELKSKESQEITLKKTKCRTAFLNLYEDCKQAFTNRYVLQWSIWWALATCGLLQITAYSQLLWEEIIKFDDTIKLLNGYVECITSLLGAAVTFSIGYLKVPWNKYGEFFLGVLTITQGCILVYCSLFENVYAAYIVHIAYQILYHAAITVASYEVAKYIREHSYALIFGINTFLALILQTLLTAIVIYALKTSIRDQFMVYGGYHISIGAGFLLIGIVTMICFKNKSKMENP</sequence>
<dbReference type="GO" id="GO:0090482">
    <property type="term" value="F:vitamin transmembrane transporter activity"/>
    <property type="evidence" value="ECO:0007669"/>
    <property type="project" value="InterPro"/>
</dbReference>
<dbReference type="Gene3D" id="1.20.1250.20">
    <property type="entry name" value="MFS general substrate transporter like domains"/>
    <property type="match status" value="1"/>
</dbReference>
<evidence type="ECO:0000313" key="4">
    <source>
        <dbReference type="Proteomes" id="UP001372834"/>
    </source>
</evidence>
<evidence type="ECO:0000313" key="3">
    <source>
        <dbReference type="EMBL" id="KAK6638544.1"/>
    </source>
</evidence>
<keyword evidence="2" id="KW-1133">Transmembrane helix</keyword>
<feature type="transmembrane region" description="Helical" evidence="2">
    <location>
        <begin position="400"/>
        <end position="421"/>
    </location>
</feature>
<reference evidence="3 4" key="1">
    <citation type="submission" date="2023-10" db="EMBL/GenBank/DDBJ databases">
        <title>Genomes of two closely related lineages of the louse Polyplax serrata with different host specificities.</title>
        <authorList>
            <person name="Martinu J."/>
            <person name="Tarabai H."/>
            <person name="Stefka J."/>
            <person name="Hypsa V."/>
        </authorList>
    </citation>
    <scope>NUCLEOTIDE SEQUENCE [LARGE SCALE GENOMIC DNA]</scope>
    <source>
        <strain evidence="3">HR10_N</strain>
    </source>
</reference>
<feature type="transmembrane region" description="Helical" evidence="2">
    <location>
        <begin position="153"/>
        <end position="172"/>
    </location>
</feature>
<proteinExistence type="inferred from homology"/>
<gene>
    <name evidence="3" type="ORF">RUM43_006811</name>
</gene>
<evidence type="ECO:0000256" key="1">
    <source>
        <dbReference type="ARBA" id="ARBA00005773"/>
    </source>
</evidence>
<keyword evidence="2" id="KW-0472">Membrane</keyword>
<accession>A0AAN8P105</accession>
<evidence type="ECO:0000256" key="2">
    <source>
        <dbReference type="SAM" id="Phobius"/>
    </source>
</evidence>
<dbReference type="Pfam" id="PF01770">
    <property type="entry name" value="Folate_carrier"/>
    <property type="match status" value="1"/>
</dbReference>
<dbReference type="Proteomes" id="UP001372834">
    <property type="component" value="Unassembled WGS sequence"/>
</dbReference>
<evidence type="ECO:0008006" key="5">
    <source>
        <dbReference type="Google" id="ProtNLM"/>
    </source>
</evidence>
<comment type="similarity">
    <text evidence="1">Belongs to the reduced folate carrier (RFC) transporter (TC 2.A.48) family.</text>
</comment>
<comment type="caution">
    <text evidence="3">The sequence shown here is derived from an EMBL/GenBank/DDBJ whole genome shotgun (WGS) entry which is preliminary data.</text>
</comment>
<keyword evidence="2" id="KW-0812">Transmembrane</keyword>